<dbReference type="EMBL" id="LCNU01000024">
    <property type="protein sequence ID" value="KKU63454.1"/>
    <property type="molecule type" value="Genomic_DNA"/>
</dbReference>
<gene>
    <name evidence="1" type="ORF">UX86_C0024G0002</name>
</gene>
<accession>A0A0G1S1P7</accession>
<sequence length="82" mass="9284">MENKFCRRQGESVEVADPRKFNLEILGEFPLCTSWSAAFKRGKVFGATYKEVSYCPFTAEDAEDCSVFSDNPFLSLISKKSK</sequence>
<name>A0A0G1S1P7_9BACT</name>
<dbReference type="STRING" id="1618364.UX86_C0024G0002"/>
<proteinExistence type="predicted"/>
<organism evidence="1 2">
    <name type="scientific">Candidatus Amesbacteria bacterium GW2011_GWC1_47_15</name>
    <dbReference type="NCBI Taxonomy" id="1618364"/>
    <lineage>
        <taxon>Bacteria</taxon>
        <taxon>Candidatus Amesiibacteriota</taxon>
    </lineage>
</organism>
<dbReference type="Proteomes" id="UP000034502">
    <property type="component" value="Unassembled WGS sequence"/>
</dbReference>
<comment type="caution">
    <text evidence="1">The sequence shown here is derived from an EMBL/GenBank/DDBJ whole genome shotgun (WGS) entry which is preliminary data.</text>
</comment>
<dbReference type="AlphaFoldDB" id="A0A0G1S1P7"/>
<evidence type="ECO:0000313" key="2">
    <source>
        <dbReference type="Proteomes" id="UP000034502"/>
    </source>
</evidence>
<evidence type="ECO:0000313" key="1">
    <source>
        <dbReference type="EMBL" id="KKU63454.1"/>
    </source>
</evidence>
<protein>
    <submittedName>
        <fullName evidence="1">Uncharacterized protein</fullName>
    </submittedName>
</protein>
<reference evidence="1 2" key="1">
    <citation type="journal article" date="2015" name="Nature">
        <title>rRNA introns, odd ribosomes, and small enigmatic genomes across a large radiation of phyla.</title>
        <authorList>
            <person name="Brown C.T."/>
            <person name="Hug L.A."/>
            <person name="Thomas B.C."/>
            <person name="Sharon I."/>
            <person name="Castelle C.J."/>
            <person name="Singh A."/>
            <person name="Wilkins M.J."/>
            <person name="Williams K.H."/>
            <person name="Banfield J.F."/>
        </authorList>
    </citation>
    <scope>NUCLEOTIDE SEQUENCE [LARGE SCALE GENOMIC DNA]</scope>
</reference>